<dbReference type="RefSeq" id="WP_203990367.1">
    <property type="nucleotide sequence ID" value="NZ_BOPG01000012.1"/>
</dbReference>
<dbReference type="EMBL" id="BOPG01000012">
    <property type="protein sequence ID" value="GIJ54769.1"/>
    <property type="molecule type" value="Genomic_DNA"/>
</dbReference>
<keyword evidence="1" id="KW-0812">Transmembrane</keyword>
<reference evidence="2" key="1">
    <citation type="submission" date="2021-01" db="EMBL/GenBank/DDBJ databases">
        <title>Whole genome shotgun sequence of Virgisporangium aurantiacum NBRC 16421.</title>
        <authorList>
            <person name="Komaki H."/>
            <person name="Tamura T."/>
        </authorList>
    </citation>
    <scope>NUCLEOTIDE SEQUENCE</scope>
    <source>
        <strain evidence="2">NBRC 16421</strain>
    </source>
</reference>
<feature type="transmembrane region" description="Helical" evidence="1">
    <location>
        <begin position="138"/>
        <end position="156"/>
    </location>
</feature>
<name>A0A8J3YZA7_9ACTN</name>
<evidence type="ECO:0000313" key="2">
    <source>
        <dbReference type="EMBL" id="GIJ54769.1"/>
    </source>
</evidence>
<feature type="transmembrane region" description="Helical" evidence="1">
    <location>
        <begin position="168"/>
        <end position="190"/>
    </location>
</feature>
<sequence>MAGYPPDALVVVPPFAHRREGDEVTIGHVDRNVYLSIPAEGLDILNALADGRTVGEAATLYREKYDETPDLDDFLAALASEGFVSLSTMDSDTVDSDTVEPTAVAPALPGTAEEPKPAPRRQWSFDWIPPHVARRFCGPVVLTVAALLTAGGVTLLTRDPGLTPGPEVFLFEGGHFALLTWLTIICTIVATAVHELAHAIAARAAGVSASLGMGNLLYTMVAQTDISGIMMAPKRRRYLAYLFGSIVDAASASILVGVLYAGRHGIIDVHPILAALLHAVFYTYVLRITFQLFFYLRTDLYYVIANMLNTKNLMADTEAFLRNVVARVFRQRHRLVDQSGIPRRERRAVRGYAVVYCLGRFFSLSVLVFFYIPILWGYLEQVVLLVTGQDSRFTSLDFFTIGVIVLAIDGGGIFLWIRGLYRARKRRRSGHAWSGSIVVPPTEPATTAQRVAA</sequence>
<keyword evidence="3" id="KW-1185">Reference proteome</keyword>
<protein>
    <submittedName>
        <fullName evidence="2">Uncharacterized protein</fullName>
    </submittedName>
</protein>
<organism evidence="2 3">
    <name type="scientific">Virgisporangium aurantiacum</name>
    <dbReference type="NCBI Taxonomy" id="175570"/>
    <lineage>
        <taxon>Bacteria</taxon>
        <taxon>Bacillati</taxon>
        <taxon>Actinomycetota</taxon>
        <taxon>Actinomycetes</taxon>
        <taxon>Micromonosporales</taxon>
        <taxon>Micromonosporaceae</taxon>
        <taxon>Virgisporangium</taxon>
    </lineage>
</organism>
<gene>
    <name evidence="2" type="ORF">Vau01_022850</name>
</gene>
<dbReference type="AlphaFoldDB" id="A0A8J3YZA7"/>
<dbReference type="Proteomes" id="UP000612585">
    <property type="component" value="Unassembled WGS sequence"/>
</dbReference>
<proteinExistence type="predicted"/>
<feature type="transmembrane region" description="Helical" evidence="1">
    <location>
        <begin position="398"/>
        <end position="417"/>
    </location>
</feature>
<keyword evidence="1" id="KW-1133">Transmembrane helix</keyword>
<feature type="transmembrane region" description="Helical" evidence="1">
    <location>
        <begin position="238"/>
        <end position="260"/>
    </location>
</feature>
<feature type="transmembrane region" description="Helical" evidence="1">
    <location>
        <begin position="272"/>
        <end position="296"/>
    </location>
</feature>
<feature type="transmembrane region" description="Helical" evidence="1">
    <location>
        <begin position="353"/>
        <end position="378"/>
    </location>
</feature>
<keyword evidence="1" id="KW-0472">Membrane</keyword>
<evidence type="ECO:0000256" key="1">
    <source>
        <dbReference type="SAM" id="Phobius"/>
    </source>
</evidence>
<evidence type="ECO:0000313" key="3">
    <source>
        <dbReference type="Proteomes" id="UP000612585"/>
    </source>
</evidence>
<comment type="caution">
    <text evidence="2">The sequence shown here is derived from an EMBL/GenBank/DDBJ whole genome shotgun (WGS) entry which is preliminary data.</text>
</comment>
<accession>A0A8J3YZA7</accession>